<evidence type="ECO:0000313" key="1">
    <source>
        <dbReference type="EMBL" id="SEM77915.1"/>
    </source>
</evidence>
<keyword evidence="2" id="KW-1185">Reference proteome</keyword>
<sequence length="182" mass="19591">MTTAPLPAGWAVAFHRVHNLVILTLLDQDRVEREIGFHPLAAPGPENEIASSLDQITDPDLGTAARKLLDSFYARTARAQRNSDAFGRAFPDLSALFARLAEQVPGCTAGLDLDHEALALVLTAQAPRESAPELLALIRRWPGSVDGPASGVEPALTETGGLTLCLSQDLAEQFLAWFRDEP</sequence>
<gene>
    <name evidence="1" type="ORF">SAMN05414137_15717</name>
</gene>
<protein>
    <submittedName>
        <fullName evidence="1">Uncharacterized protein</fullName>
    </submittedName>
</protein>
<dbReference type="OrthoDB" id="4205060at2"/>
<proteinExistence type="predicted"/>
<reference evidence="2" key="1">
    <citation type="submission" date="2016-10" db="EMBL/GenBank/DDBJ databases">
        <authorList>
            <person name="Varghese N."/>
        </authorList>
    </citation>
    <scope>NUCLEOTIDE SEQUENCE [LARGE SCALE GENOMIC DNA]</scope>
    <source>
        <strain evidence="2">DSM 45096 / BCRC 16803 / CGMCC 4.1857 / CIP 109030 / JCM 12277 / KCTC 19219 / NBRC 100920 / 33214</strain>
    </source>
</reference>
<dbReference type="eggNOG" id="ENOG5032HV4">
    <property type="taxonomic scope" value="Bacteria"/>
</dbReference>
<name>A0A1H8B4Q2_STRJI</name>
<evidence type="ECO:0000313" key="2">
    <source>
        <dbReference type="Proteomes" id="UP000183015"/>
    </source>
</evidence>
<dbReference type="AlphaFoldDB" id="A0A1H8B4Q2"/>
<dbReference type="RefSeq" id="WP_042449483.1">
    <property type="nucleotide sequence ID" value="NZ_BBPN01000016.1"/>
</dbReference>
<dbReference type="Proteomes" id="UP000183015">
    <property type="component" value="Unassembled WGS sequence"/>
</dbReference>
<organism evidence="1 2">
    <name type="scientific">Streptacidiphilus jiangxiensis</name>
    <dbReference type="NCBI Taxonomy" id="235985"/>
    <lineage>
        <taxon>Bacteria</taxon>
        <taxon>Bacillati</taxon>
        <taxon>Actinomycetota</taxon>
        <taxon>Actinomycetes</taxon>
        <taxon>Kitasatosporales</taxon>
        <taxon>Streptomycetaceae</taxon>
        <taxon>Streptacidiphilus</taxon>
    </lineage>
</organism>
<dbReference type="STRING" id="235985.SAMN05414137_15717"/>
<dbReference type="EMBL" id="FOAZ01000057">
    <property type="protein sequence ID" value="SEM77915.1"/>
    <property type="molecule type" value="Genomic_DNA"/>
</dbReference>
<accession>A0A1H8B4Q2</accession>